<dbReference type="PRINTS" id="PR00503">
    <property type="entry name" value="BROMODOMAIN"/>
</dbReference>
<evidence type="ECO:0008006" key="8">
    <source>
        <dbReference type="Google" id="ProtNLM"/>
    </source>
</evidence>
<name>A0A2R6NFY0_9APHY</name>
<reference evidence="6 7" key="1">
    <citation type="submission" date="2018-02" db="EMBL/GenBank/DDBJ databases">
        <title>Genome sequence of the basidiomycete white-rot fungus Phlebia centrifuga.</title>
        <authorList>
            <person name="Granchi Z."/>
            <person name="Peng M."/>
            <person name="de Vries R.P."/>
            <person name="Hilden K."/>
            <person name="Makela M.R."/>
            <person name="Grigoriev I."/>
            <person name="Riley R."/>
        </authorList>
    </citation>
    <scope>NUCLEOTIDE SEQUENCE [LARGE SCALE GENOMIC DNA]</scope>
    <source>
        <strain evidence="6 7">FBCC195</strain>
    </source>
</reference>
<dbReference type="EMBL" id="MLYV02001289">
    <property type="protein sequence ID" value="PSR71287.1"/>
    <property type="molecule type" value="Genomic_DNA"/>
</dbReference>
<evidence type="ECO:0000313" key="6">
    <source>
        <dbReference type="EMBL" id="PSR71287.1"/>
    </source>
</evidence>
<dbReference type="PROSITE" id="PS50014">
    <property type="entry name" value="BROMODOMAIN_2"/>
    <property type="match status" value="2"/>
</dbReference>
<dbReference type="SUPFAM" id="SSF47370">
    <property type="entry name" value="Bromodomain"/>
    <property type="match status" value="2"/>
</dbReference>
<gene>
    <name evidence="6" type="ORF">PHLCEN_2v12801</name>
</gene>
<feature type="compositionally biased region" description="Pro residues" evidence="3">
    <location>
        <begin position="378"/>
        <end position="388"/>
    </location>
</feature>
<dbReference type="AlphaFoldDB" id="A0A2R6NFY0"/>
<sequence length="790" mass="86590">MSDAPLTNVLHLNGNHHSLNGRDLNTPNGVADSAPDSPAIDSPATPIDNSLTSDDKIDVHLNDPEESDVRHDTIPMKVDKLDNASTVPQVATPVDPAVLSIHPPNGTPPPAVGDLLEDVKMAEEPEPVNVDDVHMAEVDTPIAVDHPKVDVTSPPATVSSSIPPVPSSTTVIEAVDASSPYSNSSPNDDDIQPPPAKRARMHSDADEASLANTATPPPASLSPPAEQEETEPTPDGNMLSHTGPPTFSVAQHRFCTSTIRSLKKMKAAAPFLHPVDPIALGIPHYPSVIKHPMDFSTVERKLQASSPTKPDSNPVNPRYYHADEFIADVRLIFNNSLTFNGPDHFVTKMSKQLEEVFDKQLKTLPAPEIVKPPVVKKPSPPPPPPPMKKPVRRQSTSVPVIRRTEEPSGRPKREIHPPPPKDLPYADVPKKLRKAKVPKNDGVAEQLRFCDKVLRDLNKKSHYSIAHPFYEPVDWVKLEIPAYPKLIKKPMDLSTMRRKLDGSEYSTADEFYDDFKQMIWNCNKFNPPGTPVHLCGNSLDALFNEKWKHLPIPRPNVASEDEDSEDDENSIIKDMEAQVEAMNRTLAGLKQNKMKEKKGVKKEKREKAPPVASTSKATPKANGKKVVNSKKNVKKPITDDDVLSFEQKKELSDTIGKLDGTKLERVIQIIHEGVPEIRDSTEEIELEIDTLPAGVLTKLYNFVIRPTRAPPVKRGRTGKGTGTGGLKRKSMDEDVEAEKIRVLEERMALFDKGGQASSAAPRTQATATHGDDSEHSSDSSSDDSSGSDSE</sequence>
<evidence type="ECO:0000259" key="4">
    <source>
        <dbReference type="PROSITE" id="PS50014"/>
    </source>
</evidence>
<dbReference type="PROSITE" id="PS51525">
    <property type="entry name" value="NET"/>
    <property type="match status" value="1"/>
</dbReference>
<evidence type="ECO:0000313" key="7">
    <source>
        <dbReference type="Proteomes" id="UP000186601"/>
    </source>
</evidence>
<feature type="compositionally biased region" description="Polar residues" evidence="3">
    <location>
        <begin position="755"/>
        <end position="767"/>
    </location>
</feature>
<accession>A0A2R6NFY0</accession>
<feature type="region of interest" description="Disordered" evidence="3">
    <location>
        <begin position="12"/>
        <end position="53"/>
    </location>
</feature>
<dbReference type="Proteomes" id="UP000186601">
    <property type="component" value="Unassembled WGS sequence"/>
</dbReference>
<proteinExistence type="predicted"/>
<feature type="region of interest" description="Disordered" evidence="3">
    <location>
        <begin position="146"/>
        <end position="247"/>
    </location>
</feature>
<feature type="domain" description="Bromo" evidence="4">
    <location>
        <begin position="461"/>
        <end position="533"/>
    </location>
</feature>
<evidence type="ECO:0000259" key="5">
    <source>
        <dbReference type="PROSITE" id="PS51525"/>
    </source>
</evidence>
<feature type="region of interest" description="Disordered" evidence="3">
    <location>
        <begin position="709"/>
        <end position="733"/>
    </location>
</feature>
<dbReference type="GO" id="GO:0005634">
    <property type="term" value="C:nucleus"/>
    <property type="evidence" value="ECO:0007669"/>
    <property type="project" value="TreeGrafter"/>
</dbReference>
<dbReference type="PANTHER" id="PTHR22880:SF225">
    <property type="entry name" value="BROMODOMAIN-CONTAINING PROTEIN BET-1-RELATED"/>
    <property type="match status" value="1"/>
</dbReference>
<dbReference type="GO" id="GO:0006355">
    <property type="term" value="P:regulation of DNA-templated transcription"/>
    <property type="evidence" value="ECO:0007669"/>
    <property type="project" value="TreeGrafter"/>
</dbReference>
<evidence type="ECO:0000256" key="3">
    <source>
        <dbReference type="SAM" id="MobiDB-lite"/>
    </source>
</evidence>
<dbReference type="InterPro" id="IPR038336">
    <property type="entry name" value="NET_sf"/>
</dbReference>
<dbReference type="InterPro" id="IPR027353">
    <property type="entry name" value="NET_dom"/>
</dbReference>
<organism evidence="6 7">
    <name type="scientific">Hermanssonia centrifuga</name>
    <dbReference type="NCBI Taxonomy" id="98765"/>
    <lineage>
        <taxon>Eukaryota</taxon>
        <taxon>Fungi</taxon>
        <taxon>Dikarya</taxon>
        <taxon>Basidiomycota</taxon>
        <taxon>Agaricomycotina</taxon>
        <taxon>Agaricomycetes</taxon>
        <taxon>Polyporales</taxon>
        <taxon>Meruliaceae</taxon>
        <taxon>Hermanssonia</taxon>
    </lineage>
</organism>
<feature type="compositionally biased region" description="Basic and acidic residues" evidence="3">
    <location>
        <begin position="402"/>
        <end position="416"/>
    </location>
</feature>
<dbReference type="OrthoDB" id="784962at2759"/>
<dbReference type="STRING" id="98765.A0A2R6NFY0"/>
<dbReference type="PANTHER" id="PTHR22880">
    <property type="entry name" value="FALZ-RELATED BROMODOMAIN-CONTAINING PROTEINS"/>
    <property type="match status" value="1"/>
</dbReference>
<keyword evidence="7" id="KW-1185">Reference proteome</keyword>
<dbReference type="GO" id="GO:0000785">
    <property type="term" value="C:chromatin"/>
    <property type="evidence" value="ECO:0007669"/>
    <property type="project" value="TreeGrafter"/>
</dbReference>
<dbReference type="Gene3D" id="1.20.920.10">
    <property type="entry name" value="Bromodomain-like"/>
    <property type="match status" value="2"/>
</dbReference>
<feature type="region of interest" description="Disordered" evidence="3">
    <location>
        <begin position="368"/>
        <end position="426"/>
    </location>
</feature>
<feature type="region of interest" description="Disordered" evidence="3">
    <location>
        <begin position="751"/>
        <end position="790"/>
    </location>
</feature>
<evidence type="ECO:0000256" key="2">
    <source>
        <dbReference type="PROSITE-ProRule" id="PRU00035"/>
    </source>
</evidence>
<comment type="caution">
    <text evidence="6">The sequence shown here is derived from an EMBL/GenBank/DDBJ whole genome shotgun (WGS) entry which is preliminary data.</text>
</comment>
<feature type="compositionally biased region" description="Low complexity" evidence="3">
    <location>
        <begin position="778"/>
        <end position="790"/>
    </location>
</feature>
<dbReference type="Gene3D" id="1.20.1270.220">
    <property type="match status" value="1"/>
</dbReference>
<feature type="domain" description="Bromo" evidence="4">
    <location>
        <begin position="263"/>
        <end position="347"/>
    </location>
</feature>
<dbReference type="Pfam" id="PF17035">
    <property type="entry name" value="BET"/>
    <property type="match status" value="1"/>
</dbReference>
<feature type="compositionally biased region" description="Low complexity" evidence="3">
    <location>
        <begin position="368"/>
        <end position="377"/>
    </location>
</feature>
<dbReference type="SMART" id="SM00297">
    <property type="entry name" value="BROMO"/>
    <property type="match status" value="2"/>
</dbReference>
<feature type="compositionally biased region" description="Low complexity" evidence="3">
    <location>
        <begin position="151"/>
        <end position="186"/>
    </location>
</feature>
<feature type="region of interest" description="Disordered" evidence="3">
    <location>
        <begin position="589"/>
        <end position="630"/>
    </location>
</feature>
<dbReference type="InterPro" id="IPR036427">
    <property type="entry name" value="Bromodomain-like_sf"/>
</dbReference>
<dbReference type="InterPro" id="IPR050935">
    <property type="entry name" value="Bromo_chromatin_reader"/>
</dbReference>
<feature type="domain" description="NET" evidence="5">
    <location>
        <begin position="633"/>
        <end position="714"/>
    </location>
</feature>
<evidence type="ECO:0000256" key="1">
    <source>
        <dbReference type="ARBA" id="ARBA00023117"/>
    </source>
</evidence>
<dbReference type="Pfam" id="PF00439">
    <property type="entry name" value="Bromodomain"/>
    <property type="match status" value="2"/>
</dbReference>
<feature type="compositionally biased region" description="Polar residues" evidence="3">
    <location>
        <begin position="15"/>
        <end position="28"/>
    </location>
</feature>
<protein>
    <recommendedName>
        <fullName evidence="8">Bromodomain-containing protein</fullName>
    </recommendedName>
</protein>
<dbReference type="GO" id="GO:0006338">
    <property type="term" value="P:chromatin remodeling"/>
    <property type="evidence" value="ECO:0007669"/>
    <property type="project" value="TreeGrafter"/>
</dbReference>
<keyword evidence="1 2" id="KW-0103">Bromodomain</keyword>
<dbReference type="InterPro" id="IPR001487">
    <property type="entry name" value="Bromodomain"/>
</dbReference>